<organism evidence="2">
    <name type="scientific">Fagus sylvatica</name>
    <name type="common">Beechnut</name>
    <dbReference type="NCBI Taxonomy" id="28930"/>
    <lineage>
        <taxon>Eukaryota</taxon>
        <taxon>Viridiplantae</taxon>
        <taxon>Streptophyta</taxon>
        <taxon>Embryophyta</taxon>
        <taxon>Tracheophyta</taxon>
        <taxon>Spermatophyta</taxon>
        <taxon>Magnoliopsida</taxon>
        <taxon>eudicotyledons</taxon>
        <taxon>Gunneridae</taxon>
        <taxon>Pentapetalae</taxon>
        <taxon>rosids</taxon>
        <taxon>fabids</taxon>
        <taxon>Fagales</taxon>
        <taxon>Fagaceae</taxon>
        <taxon>Fagus</taxon>
    </lineage>
</organism>
<gene>
    <name evidence="2" type="ORF">FSB_LOCUS44276</name>
</gene>
<evidence type="ECO:0000313" key="2">
    <source>
        <dbReference type="EMBL" id="SPD16394.1"/>
    </source>
</evidence>
<dbReference type="EMBL" id="OIVN01004268">
    <property type="protein sequence ID" value="SPD16394.1"/>
    <property type="molecule type" value="Genomic_DNA"/>
</dbReference>
<protein>
    <recommendedName>
        <fullName evidence="1">Glycosyl transferase CAP10 domain-containing protein</fullName>
    </recommendedName>
</protein>
<reference evidence="2" key="1">
    <citation type="submission" date="2018-02" db="EMBL/GenBank/DDBJ databases">
        <authorList>
            <person name="Cohen D.B."/>
            <person name="Kent A.D."/>
        </authorList>
    </citation>
    <scope>NUCLEOTIDE SEQUENCE</scope>
</reference>
<accession>A0A2N9HXG4</accession>
<proteinExistence type="predicted"/>
<dbReference type="InterPro" id="IPR006598">
    <property type="entry name" value="CAP10"/>
</dbReference>
<dbReference type="Pfam" id="PF05686">
    <property type="entry name" value="Glyco_transf_90"/>
    <property type="match status" value="1"/>
</dbReference>
<dbReference type="InterPro" id="IPR051091">
    <property type="entry name" value="O-Glucosyltr/Glycosyltrsf_90"/>
</dbReference>
<sequence>MDFVYDYMFHLLSEYAKLLKFEPTIPPGAVEVCSETMACPEEDGLWNLKNFMVESMVKSPRNTLPCTMPPPYDLPALEAIFQSKQDILREVGMWENEHSENNKLVEI</sequence>
<dbReference type="PANTHER" id="PTHR12203:SF80">
    <property type="entry name" value="GLYCOSYLTRANSFERASE"/>
    <property type="match status" value="1"/>
</dbReference>
<name>A0A2N9HXG4_FAGSY</name>
<dbReference type="PANTHER" id="PTHR12203">
    <property type="entry name" value="KDEL LYS-ASP-GLU-LEU CONTAINING - RELATED"/>
    <property type="match status" value="1"/>
</dbReference>
<dbReference type="AlphaFoldDB" id="A0A2N9HXG4"/>
<feature type="domain" description="Glycosyl transferase CAP10" evidence="1">
    <location>
        <begin position="1"/>
        <end position="95"/>
    </location>
</feature>
<evidence type="ECO:0000259" key="1">
    <source>
        <dbReference type="Pfam" id="PF05686"/>
    </source>
</evidence>